<sequence>MHLQQIQQPRSHIAAGKATNTNEPARSGPHSLLIRQPLADLPALCSVVTELPLCTSKSSISHILVYPKSSQQSPAKGNQPK</sequence>
<dbReference type="EMBL" id="BSYO01000024">
    <property type="protein sequence ID" value="GMH22118.1"/>
    <property type="molecule type" value="Genomic_DNA"/>
</dbReference>
<name>A0AAD3T364_NEPGR</name>
<evidence type="ECO:0000313" key="2">
    <source>
        <dbReference type="EMBL" id="GMH22118.1"/>
    </source>
</evidence>
<feature type="compositionally biased region" description="Polar residues" evidence="1">
    <location>
        <begin position="1"/>
        <end position="10"/>
    </location>
</feature>
<evidence type="ECO:0000313" key="3">
    <source>
        <dbReference type="Proteomes" id="UP001279734"/>
    </source>
</evidence>
<organism evidence="2 3">
    <name type="scientific">Nepenthes gracilis</name>
    <name type="common">Slender pitcher plant</name>
    <dbReference type="NCBI Taxonomy" id="150966"/>
    <lineage>
        <taxon>Eukaryota</taxon>
        <taxon>Viridiplantae</taxon>
        <taxon>Streptophyta</taxon>
        <taxon>Embryophyta</taxon>
        <taxon>Tracheophyta</taxon>
        <taxon>Spermatophyta</taxon>
        <taxon>Magnoliopsida</taxon>
        <taxon>eudicotyledons</taxon>
        <taxon>Gunneridae</taxon>
        <taxon>Pentapetalae</taxon>
        <taxon>Caryophyllales</taxon>
        <taxon>Nepenthaceae</taxon>
        <taxon>Nepenthes</taxon>
    </lineage>
</organism>
<accession>A0AAD3T364</accession>
<feature type="region of interest" description="Disordered" evidence="1">
    <location>
        <begin position="1"/>
        <end position="33"/>
    </location>
</feature>
<comment type="caution">
    <text evidence="2">The sequence shown here is derived from an EMBL/GenBank/DDBJ whole genome shotgun (WGS) entry which is preliminary data.</text>
</comment>
<keyword evidence="3" id="KW-1185">Reference proteome</keyword>
<evidence type="ECO:0000256" key="1">
    <source>
        <dbReference type="SAM" id="MobiDB-lite"/>
    </source>
</evidence>
<gene>
    <name evidence="2" type="ORF">Nepgr_023961</name>
</gene>
<proteinExistence type="predicted"/>
<reference evidence="2" key="1">
    <citation type="submission" date="2023-05" db="EMBL/GenBank/DDBJ databases">
        <title>Nepenthes gracilis genome sequencing.</title>
        <authorList>
            <person name="Fukushima K."/>
        </authorList>
    </citation>
    <scope>NUCLEOTIDE SEQUENCE</scope>
    <source>
        <strain evidence="2">SING2019-196</strain>
    </source>
</reference>
<dbReference type="Proteomes" id="UP001279734">
    <property type="component" value="Unassembled WGS sequence"/>
</dbReference>
<dbReference type="AlphaFoldDB" id="A0AAD3T364"/>
<protein>
    <submittedName>
        <fullName evidence="2">Uncharacterized protein</fullName>
    </submittedName>
</protein>